<dbReference type="Proteomes" id="UP000231134">
    <property type="component" value="Unassembled WGS sequence"/>
</dbReference>
<keyword evidence="2 6" id="KW-0699">rRNA-binding</keyword>
<dbReference type="HAMAP" id="MF_00270">
    <property type="entry name" value="Ribosomal_bS18"/>
    <property type="match status" value="1"/>
</dbReference>
<evidence type="ECO:0000256" key="1">
    <source>
        <dbReference type="ARBA" id="ARBA00005589"/>
    </source>
</evidence>
<name>A0A2M9A960_9BACT</name>
<evidence type="ECO:0000256" key="4">
    <source>
        <dbReference type="ARBA" id="ARBA00022980"/>
    </source>
</evidence>
<dbReference type="GO" id="GO:0003735">
    <property type="term" value="F:structural constituent of ribosome"/>
    <property type="evidence" value="ECO:0007669"/>
    <property type="project" value="InterPro"/>
</dbReference>
<evidence type="ECO:0000256" key="7">
    <source>
        <dbReference type="RuleBase" id="RU003910"/>
    </source>
</evidence>
<dbReference type="PANTHER" id="PTHR13479:SF40">
    <property type="entry name" value="SMALL RIBOSOMAL SUBUNIT PROTEIN BS18M"/>
    <property type="match status" value="1"/>
</dbReference>
<dbReference type="PRINTS" id="PR00974">
    <property type="entry name" value="RIBOSOMALS18"/>
</dbReference>
<dbReference type="GO" id="GO:0070181">
    <property type="term" value="F:small ribosomal subunit rRNA binding"/>
    <property type="evidence" value="ECO:0007669"/>
    <property type="project" value="TreeGrafter"/>
</dbReference>
<evidence type="ECO:0000256" key="5">
    <source>
        <dbReference type="ARBA" id="ARBA00023274"/>
    </source>
</evidence>
<sequence>MAFEDKKNNSRVRRKKTCWFTENKVQYIDYKDEKVLRRFISERGKIIPRRISGTSAKYQRMLVEAIKRARHMAILPFVADTLR</sequence>
<gene>
    <name evidence="6" type="primary">rpsR</name>
    <name evidence="8" type="ORF">BGX16_2260</name>
</gene>
<reference evidence="8 9" key="1">
    <citation type="submission" date="2017-11" db="EMBL/GenBank/DDBJ databases">
        <title>Animal gut microbial communities from fecal samples from Wisconsin, USA.</title>
        <authorList>
            <person name="Neumann A."/>
        </authorList>
    </citation>
    <scope>NUCLEOTIDE SEQUENCE [LARGE SCALE GENOMIC DNA]</scope>
    <source>
        <strain evidence="8 9">UWS3</strain>
    </source>
</reference>
<keyword evidence="4 6" id="KW-0689">Ribosomal protein</keyword>
<dbReference type="FunFam" id="4.10.640.10:FF:000004">
    <property type="entry name" value="30S ribosomal protein S18"/>
    <property type="match status" value="1"/>
</dbReference>
<comment type="subunit">
    <text evidence="6">Part of the 30S ribosomal subunit. Forms a tight heterodimer with protein bS6.</text>
</comment>
<protein>
    <recommendedName>
        <fullName evidence="6">Small ribosomal subunit protein bS18</fullName>
    </recommendedName>
</protein>
<dbReference type="GO" id="GO:0022627">
    <property type="term" value="C:cytosolic small ribosomal subunit"/>
    <property type="evidence" value="ECO:0007669"/>
    <property type="project" value="TreeGrafter"/>
</dbReference>
<comment type="caution">
    <text evidence="8">The sequence shown here is derived from an EMBL/GenBank/DDBJ whole genome shotgun (WGS) entry which is preliminary data.</text>
</comment>
<dbReference type="RefSeq" id="WP_100426110.1">
    <property type="nucleotide sequence ID" value="NZ_JAQXKX010000014.1"/>
</dbReference>
<dbReference type="GO" id="GO:0006412">
    <property type="term" value="P:translation"/>
    <property type="evidence" value="ECO:0007669"/>
    <property type="project" value="UniProtKB-UniRule"/>
</dbReference>
<comment type="similarity">
    <text evidence="1 6 7">Belongs to the bacterial ribosomal protein bS18 family.</text>
</comment>
<dbReference type="EMBL" id="PGEX01000001">
    <property type="protein sequence ID" value="PJJ42240.1"/>
    <property type="molecule type" value="Genomic_DNA"/>
</dbReference>
<dbReference type="SUPFAM" id="SSF46911">
    <property type="entry name" value="Ribosomal protein S18"/>
    <property type="match status" value="1"/>
</dbReference>
<proteinExistence type="inferred from homology"/>
<evidence type="ECO:0000256" key="3">
    <source>
        <dbReference type="ARBA" id="ARBA00022884"/>
    </source>
</evidence>
<organism evidence="8 9">
    <name type="scientific">Hallerella succinigenes</name>
    <dbReference type="NCBI Taxonomy" id="1896222"/>
    <lineage>
        <taxon>Bacteria</taxon>
        <taxon>Pseudomonadati</taxon>
        <taxon>Fibrobacterota</taxon>
        <taxon>Fibrobacteria</taxon>
        <taxon>Fibrobacterales</taxon>
        <taxon>Fibrobacteraceae</taxon>
        <taxon>Hallerella</taxon>
    </lineage>
</organism>
<dbReference type="Gene3D" id="4.10.640.10">
    <property type="entry name" value="Ribosomal protein S18"/>
    <property type="match status" value="1"/>
</dbReference>
<dbReference type="PANTHER" id="PTHR13479">
    <property type="entry name" value="30S RIBOSOMAL PROTEIN S18"/>
    <property type="match status" value="1"/>
</dbReference>
<evidence type="ECO:0000256" key="6">
    <source>
        <dbReference type="HAMAP-Rule" id="MF_00270"/>
    </source>
</evidence>
<evidence type="ECO:0000256" key="2">
    <source>
        <dbReference type="ARBA" id="ARBA00022730"/>
    </source>
</evidence>
<evidence type="ECO:0000313" key="8">
    <source>
        <dbReference type="EMBL" id="PJJ42240.1"/>
    </source>
</evidence>
<dbReference type="InterPro" id="IPR036870">
    <property type="entry name" value="Ribosomal_bS18_sf"/>
</dbReference>
<dbReference type="Pfam" id="PF01084">
    <property type="entry name" value="Ribosomal_S18"/>
    <property type="match status" value="1"/>
</dbReference>
<accession>A0A2M9A960</accession>
<keyword evidence="3 6" id="KW-0694">RNA-binding</keyword>
<keyword evidence="9" id="KW-1185">Reference proteome</keyword>
<comment type="function">
    <text evidence="6">Binds as a heterodimer with protein bS6 to the central domain of the 16S rRNA, where it helps stabilize the platform of the 30S subunit.</text>
</comment>
<dbReference type="AlphaFoldDB" id="A0A2M9A960"/>
<dbReference type="NCBIfam" id="TIGR00165">
    <property type="entry name" value="S18"/>
    <property type="match status" value="1"/>
</dbReference>
<evidence type="ECO:0000313" key="9">
    <source>
        <dbReference type="Proteomes" id="UP000231134"/>
    </source>
</evidence>
<dbReference type="OrthoDB" id="9812008at2"/>
<keyword evidence="5 6" id="KW-0687">Ribonucleoprotein</keyword>
<dbReference type="InterPro" id="IPR001648">
    <property type="entry name" value="Ribosomal_bS18"/>
</dbReference>